<dbReference type="RefSeq" id="WP_375734136.1">
    <property type="nucleotide sequence ID" value="NZ_JBCGDC010000026.1"/>
</dbReference>
<dbReference type="InterPro" id="IPR058094">
    <property type="entry name" value="Ig-like_OmpL47-like"/>
</dbReference>
<feature type="domain" description="GH29D-like beta-sandwich" evidence="3">
    <location>
        <begin position="142"/>
        <end position="204"/>
    </location>
</feature>
<sequence length="278" mass="29451">MRSVHRGLACAVALAATAVGALPGAPAHAAESVQYLQTGSTLTNLWGSAPAEFWYSSHYQGVLQTLDHVLVTDGLDDTVVDFRYAPINTDYADRFGTDGHKAADHNPAVLTLEVEPPADTTPPTAAATTLSPDEPNGDDNRSYHTPVTVTLTGADEGGSGVRVLQYAIDGEAWTRYKAPLTISAPGRHVVKFRAIDLAGNRSEIGNVIVTITPDACPDSDKRWKIWLGNVNSGVANGDLGNGCAYTDILYPRDRTWAATRSTSSSSRPRRTACGSTAA</sequence>
<keyword evidence="2" id="KW-0732">Signal</keyword>
<reference evidence="4 5" key="1">
    <citation type="submission" date="2024-04" db="EMBL/GenBank/DDBJ databases">
        <title>Polymorphospora sp. isolated from Baiyangdian Lake in Xiong'an New Area.</title>
        <authorList>
            <person name="Zhang X."/>
            <person name="Liu J."/>
        </authorList>
    </citation>
    <scope>NUCLEOTIDE SEQUENCE [LARGE SCALE GENOMIC DNA]</scope>
    <source>
        <strain evidence="4 5">2-325</strain>
    </source>
</reference>
<proteinExistence type="predicted"/>
<feature type="region of interest" description="Disordered" evidence="1">
    <location>
        <begin position="259"/>
        <end position="278"/>
    </location>
</feature>
<evidence type="ECO:0000256" key="1">
    <source>
        <dbReference type="SAM" id="MobiDB-lite"/>
    </source>
</evidence>
<protein>
    <submittedName>
        <fullName evidence="4">Chitobiase/beta-hexosaminidase C-terminal domain-containing protein</fullName>
    </submittedName>
</protein>
<dbReference type="Proteomes" id="UP001582793">
    <property type="component" value="Unassembled WGS sequence"/>
</dbReference>
<evidence type="ECO:0000259" key="3">
    <source>
        <dbReference type="Pfam" id="PF13290"/>
    </source>
</evidence>
<dbReference type="InterPro" id="IPR059177">
    <property type="entry name" value="GH29D-like_dom"/>
</dbReference>
<organism evidence="4 5">
    <name type="scientific">Polymorphospora lycopeni</name>
    <dbReference type="NCBI Taxonomy" id="3140240"/>
    <lineage>
        <taxon>Bacteria</taxon>
        <taxon>Bacillati</taxon>
        <taxon>Actinomycetota</taxon>
        <taxon>Actinomycetes</taxon>
        <taxon>Micromonosporales</taxon>
        <taxon>Micromonosporaceae</taxon>
        <taxon>Polymorphospora</taxon>
    </lineage>
</organism>
<gene>
    <name evidence="4" type="ORF">AAFH96_11755</name>
</gene>
<dbReference type="Pfam" id="PF13290">
    <property type="entry name" value="CHB_HEX_C_1"/>
    <property type="match status" value="1"/>
</dbReference>
<feature type="compositionally biased region" description="Low complexity" evidence="1">
    <location>
        <begin position="117"/>
        <end position="129"/>
    </location>
</feature>
<evidence type="ECO:0000256" key="2">
    <source>
        <dbReference type="SAM" id="SignalP"/>
    </source>
</evidence>
<name>A0ABV5CRW9_9ACTN</name>
<evidence type="ECO:0000313" key="5">
    <source>
        <dbReference type="Proteomes" id="UP001582793"/>
    </source>
</evidence>
<keyword evidence="5" id="KW-1185">Reference proteome</keyword>
<dbReference type="NCBIfam" id="NF047446">
    <property type="entry name" value="barrel_OmpL47"/>
    <property type="match status" value="1"/>
</dbReference>
<feature type="region of interest" description="Disordered" evidence="1">
    <location>
        <begin position="115"/>
        <end position="142"/>
    </location>
</feature>
<comment type="caution">
    <text evidence="4">The sequence shown here is derived from an EMBL/GenBank/DDBJ whole genome shotgun (WGS) entry which is preliminary data.</text>
</comment>
<feature type="signal peptide" evidence="2">
    <location>
        <begin position="1"/>
        <end position="29"/>
    </location>
</feature>
<accession>A0ABV5CRW9</accession>
<evidence type="ECO:0000313" key="4">
    <source>
        <dbReference type="EMBL" id="MFB6393781.1"/>
    </source>
</evidence>
<dbReference type="EMBL" id="JBCGDC010000026">
    <property type="protein sequence ID" value="MFB6393781.1"/>
    <property type="molecule type" value="Genomic_DNA"/>
</dbReference>
<feature type="chain" id="PRO_5045572202" evidence="2">
    <location>
        <begin position="30"/>
        <end position="278"/>
    </location>
</feature>